<accession>A0ABT2RSJ9</accession>
<dbReference type="SFLD" id="SFLDS00003">
    <property type="entry name" value="Haloacid_Dehalogenase"/>
    <property type="match status" value="1"/>
</dbReference>
<name>A0ABT2RSJ9_9FIRM</name>
<organism evidence="1 2">
    <name type="scientific">Laedolimicola ammoniilytica</name>
    <dbReference type="NCBI Taxonomy" id="2981771"/>
    <lineage>
        <taxon>Bacteria</taxon>
        <taxon>Bacillati</taxon>
        <taxon>Bacillota</taxon>
        <taxon>Clostridia</taxon>
        <taxon>Lachnospirales</taxon>
        <taxon>Lachnospiraceae</taxon>
        <taxon>Laedolimicola</taxon>
    </lineage>
</organism>
<reference evidence="1 2" key="1">
    <citation type="journal article" date="2021" name="ISME Commun">
        <title>Automated analysis of genomic sequences facilitates high-throughput and comprehensive description of bacteria.</title>
        <authorList>
            <person name="Hitch T.C.A."/>
        </authorList>
    </citation>
    <scope>NUCLEOTIDE SEQUENCE [LARGE SCALE GENOMIC DNA]</scope>
    <source>
        <strain evidence="1 2">Sanger_04</strain>
    </source>
</reference>
<keyword evidence="2" id="KW-1185">Reference proteome</keyword>
<dbReference type="EMBL" id="JAOQKC010000001">
    <property type="protein sequence ID" value="MCU6695296.1"/>
    <property type="molecule type" value="Genomic_DNA"/>
</dbReference>
<dbReference type="NCBIfam" id="TIGR01549">
    <property type="entry name" value="HAD-SF-IA-v1"/>
    <property type="match status" value="1"/>
</dbReference>
<dbReference type="RefSeq" id="WP_262670560.1">
    <property type="nucleotide sequence ID" value="NZ_JAOQKC010000001.1"/>
</dbReference>
<dbReference type="Gene3D" id="1.10.150.240">
    <property type="entry name" value="Putative phosphatase, domain 2"/>
    <property type="match status" value="1"/>
</dbReference>
<gene>
    <name evidence="1" type="ORF">OCV63_00055</name>
</gene>
<evidence type="ECO:0000313" key="2">
    <source>
        <dbReference type="Proteomes" id="UP001652461"/>
    </source>
</evidence>
<dbReference type="InterPro" id="IPR050155">
    <property type="entry name" value="HAD-like_hydrolase_sf"/>
</dbReference>
<dbReference type="GO" id="GO:0016787">
    <property type="term" value="F:hydrolase activity"/>
    <property type="evidence" value="ECO:0007669"/>
    <property type="project" value="UniProtKB-KW"/>
</dbReference>
<dbReference type="SUPFAM" id="SSF56784">
    <property type="entry name" value="HAD-like"/>
    <property type="match status" value="1"/>
</dbReference>
<dbReference type="PANTHER" id="PTHR43434:SF1">
    <property type="entry name" value="PHOSPHOGLYCOLATE PHOSPHATASE"/>
    <property type="match status" value="1"/>
</dbReference>
<dbReference type="PANTHER" id="PTHR43434">
    <property type="entry name" value="PHOSPHOGLYCOLATE PHOSPHATASE"/>
    <property type="match status" value="1"/>
</dbReference>
<dbReference type="InterPro" id="IPR023198">
    <property type="entry name" value="PGP-like_dom2"/>
</dbReference>
<dbReference type="SFLD" id="SFLDG01129">
    <property type="entry name" value="C1.5:_HAD__Beta-PGM__Phosphata"/>
    <property type="match status" value="1"/>
</dbReference>
<dbReference type="InterPro" id="IPR006439">
    <property type="entry name" value="HAD-SF_hydro_IA"/>
</dbReference>
<proteinExistence type="predicted"/>
<protein>
    <submittedName>
        <fullName evidence="1">HAD family hydrolase</fullName>
    </submittedName>
</protein>
<dbReference type="InterPro" id="IPR023214">
    <property type="entry name" value="HAD_sf"/>
</dbReference>
<dbReference type="Gene3D" id="3.40.50.1000">
    <property type="entry name" value="HAD superfamily/HAD-like"/>
    <property type="match status" value="1"/>
</dbReference>
<keyword evidence="1" id="KW-0378">Hydrolase</keyword>
<comment type="caution">
    <text evidence="1">The sequence shown here is derived from an EMBL/GenBank/DDBJ whole genome shotgun (WGS) entry which is preliminary data.</text>
</comment>
<dbReference type="Proteomes" id="UP001652461">
    <property type="component" value="Unassembled WGS sequence"/>
</dbReference>
<evidence type="ECO:0000313" key="1">
    <source>
        <dbReference type="EMBL" id="MCU6695296.1"/>
    </source>
</evidence>
<dbReference type="Pfam" id="PF00702">
    <property type="entry name" value="Hydrolase"/>
    <property type="match status" value="1"/>
</dbReference>
<sequence length="250" mass="27783">MIKGILFDKDGTLIDFYEVWGKAAVKVAKRLCDARRMPERQRMLLREMGVADGRVDPDGALAWKSYRGVAEDLQEYLGTDSEKLAGELAELFYEEVGLKRTAYPTFTDVKAMMEALRSRGLWIGVATTDDLKSTRRCLEVLGVEEYISFWGVSGEGLPEKPDGRLVSLAAGHWGIWKDEIAMVGDNPNDMRFARNGGAVAIGVKSGTGTENMLREQADYLLDSVDDLVDLIDQINTEEKRNGTYSVKACV</sequence>
<dbReference type="InterPro" id="IPR036412">
    <property type="entry name" value="HAD-like_sf"/>
</dbReference>